<evidence type="ECO:0000256" key="5">
    <source>
        <dbReference type="ARBA" id="ARBA00022946"/>
    </source>
</evidence>
<dbReference type="InterPro" id="IPR036188">
    <property type="entry name" value="FAD/NAD-bd_sf"/>
</dbReference>
<evidence type="ECO:0000256" key="1">
    <source>
        <dbReference type="ARBA" id="ARBA00001974"/>
    </source>
</evidence>
<dbReference type="eggNOG" id="COG0446">
    <property type="taxonomic scope" value="Bacteria"/>
</dbReference>
<dbReference type="Gene3D" id="3.50.50.60">
    <property type="entry name" value="FAD/NAD(P)-binding domain"/>
    <property type="match status" value="2"/>
</dbReference>
<organism evidence="8 9">
    <name type="scientific">Paenibacillus larvae subsp. larvae DSM 25430</name>
    <dbReference type="NCBI Taxonomy" id="697284"/>
    <lineage>
        <taxon>Bacteria</taxon>
        <taxon>Bacillati</taxon>
        <taxon>Bacillota</taxon>
        <taxon>Bacilli</taxon>
        <taxon>Bacillales</taxon>
        <taxon>Paenibacillaceae</taxon>
        <taxon>Paenibacillus</taxon>
    </lineage>
</organism>
<accession>V9W7M3</accession>
<name>V9W7M3_9BACL</name>
<dbReference type="KEGG" id="plv:ERIC2_c19010"/>
<keyword evidence="2" id="KW-0285">Flavoprotein</keyword>
<dbReference type="GO" id="GO:0070224">
    <property type="term" value="F:sulfide:quinone oxidoreductase activity"/>
    <property type="evidence" value="ECO:0007669"/>
    <property type="project" value="TreeGrafter"/>
</dbReference>
<keyword evidence="4" id="KW-0274">FAD</keyword>
<dbReference type="FunFam" id="3.50.50.60:FF:000034">
    <property type="entry name" value="sulfide:quinone oxidoreductase, mitochondrial"/>
    <property type="match status" value="1"/>
</dbReference>
<evidence type="ECO:0000313" key="8">
    <source>
        <dbReference type="EMBL" id="AHD05700.1"/>
    </source>
</evidence>
<dbReference type="HOGENOM" id="CLU_030742_2_0_9"/>
<dbReference type="AlphaFoldDB" id="V9W7M3"/>
<evidence type="ECO:0000256" key="2">
    <source>
        <dbReference type="ARBA" id="ARBA00022630"/>
    </source>
</evidence>
<evidence type="ECO:0000256" key="3">
    <source>
        <dbReference type="ARBA" id="ARBA00022719"/>
    </source>
</evidence>
<dbReference type="GO" id="GO:0070221">
    <property type="term" value="P:sulfide oxidation, using sulfide:quinone oxidoreductase"/>
    <property type="evidence" value="ECO:0007669"/>
    <property type="project" value="TreeGrafter"/>
</dbReference>
<dbReference type="PANTHER" id="PTHR10632">
    <property type="entry name" value="SULFIDE:QUINONE OXIDOREDUCTASE"/>
    <property type="match status" value="1"/>
</dbReference>
<keyword evidence="6" id="KW-0560">Oxidoreductase</keyword>
<evidence type="ECO:0000259" key="7">
    <source>
        <dbReference type="Pfam" id="PF07992"/>
    </source>
</evidence>
<dbReference type="Proteomes" id="UP000029431">
    <property type="component" value="Chromosome"/>
</dbReference>
<dbReference type="Pfam" id="PF07992">
    <property type="entry name" value="Pyr_redox_2"/>
    <property type="match status" value="1"/>
</dbReference>
<protein>
    <submittedName>
        <fullName evidence="8">NAD(FAD)-dependent dehydrogenase</fullName>
    </submittedName>
</protein>
<sequence>MGVSKHDAFETDRQYFGAGGGEVMQKQLHYAVAIVGAGSAGLSVAARLLRASKELRDSVVIVDPQAKHYYQPLWTLVGGGVVRKEITERNQQSLIPKGADWLQERVAYFHPVENRIVTKTGTIVRYDVIVVAAGIQVDWDRIKGLRECIGRDGVCSNYDYNYVDSTWRSIREFRGGTAIFTHPNTPIKCGGAPQKIMYLADDAFRRSGVRDKSEIIFASGNESIFAVPKYAASLNQVVKRKGITTKYKLNLVEINSGNREAIFEHVDTKERETFRYDMIHVVPPMSSPSFIRDSPLAGPGGWTEVDKHTMQHVRYTNVFALGDCSNLPTSKTGAAIRKQAPVVARNVLNVLAGQPPDASYDGYTSCPLVTGYNRLILAEFDYDLTPRETFPFDQSKERYSMYVLKKDLLPKLYWNGMLKGRM</sequence>
<proteinExistence type="predicted"/>
<dbReference type="GO" id="GO:0048038">
    <property type="term" value="F:quinone binding"/>
    <property type="evidence" value="ECO:0007669"/>
    <property type="project" value="UniProtKB-KW"/>
</dbReference>
<evidence type="ECO:0000256" key="6">
    <source>
        <dbReference type="ARBA" id="ARBA00023002"/>
    </source>
</evidence>
<dbReference type="PATRIC" id="fig|697284.3.peg.1820"/>
<feature type="domain" description="FAD/NAD(P)-binding" evidence="7">
    <location>
        <begin position="31"/>
        <end position="145"/>
    </location>
</feature>
<gene>
    <name evidence="8" type="ORF">ERIC2_c19010</name>
</gene>
<keyword evidence="5" id="KW-0809">Transit peptide</keyword>
<evidence type="ECO:0000256" key="4">
    <source>
        <dbReference type="ARBA" id="ARBA00022827"/>
    </source>
</evidence>
<dbReference type="InterPro" id="IPR015904">
    <property type="entry name" value="Sulphide_quinone_reductase"/>
</dbReference>
<evidence type="ECO:0000313" key="9">
    <source>
        <dbReference type="Proteomes" id="UP000029431"/>
    </source>
</evidence>
<reference evidence="8 9" key="1">
    <citation type="journal article" date="2014" name="PLoS ONE">
        <title>How to Kill the Honey Bee Larva: Genomic Potential and Virulence Mechanisms of Paenibacillus larvae.</title>
        <authorList>
            <person name="Djukic M."/>
            <person name="Brzuszkiewicz E."/>
            <person name="Funfhaus A."/>
            <person name="Voss J."/>
            <person name="Gollnow K."/>
            <person name="Poppinga L."/>
            <person name="Liesegang H."/>
            <person name="Garcia-Gonzalez E."/>
            <person name="Genersch E."/>
            <person name="Daniel R."/>
        </authorList>
    </citation>
    <scope>NUCLEOTIDE SEQUENCE [LARGE SCALE GENOMIC DNA]</scope>
    <source>
        <strain evidence="8 9">DSM 25430</strain>
    </source>
</reference>
<dbReference type="EMBL" id="CP003355">
    <property type="protein sequence ID" value="AHD05700.1"/>
    <property type="molecule type" value="Genomic_DNA"/>
</dbReference>
<dbReference type="InterPro" id="IPR023753">
    <property type="entry name" value="FAD/NAD-binding_dom"/>
</dbReference>
<keyword evidence="9" id="KW-1185">Reference proteome</keyword>
<keyword evidence="3" id="KW-0874">Quinone</keyword>
<comment type="cofactor">
    <cofactor evidence="1">
        <name>FAD</name>
        <dbReference type="ChEBI" id="CHEBI:57692"/>
    </cofactor>
</comment>
<dbReference type="PANTHER" id="PTHR10632:SF2">
    <property type="entry name" value="SULFIDE:QUINONE OXIDOREDUCTASE, MITOCHONDRIAL"/>
    <property type="match status" value="1"/>
</dbReference>
<dbReference type="SUPFAM" id="SSF51905">
    <property type="entry name" value="FAD/NAD(P)-binding domain"/>
    <property type="match status" value="2"/>
</dbReference>
<dbReference type="GO" id="GO:0071949">
    <property type="term" value="F:FAD binding"/>
    <property type="evidence" value="ECO:0007669"/>
    <property type="project" value="TreeGrafter"/>
</dbReference>